<feature type="domain" description="Thyroglobulin type-1" evidence="5">
    <location>
        <begin position="94"/>
        <end position="152"/>
    </location>
</feature>
<evidence type="ECO:0000256" key="2">
    <source>
        <dbReference type="PROSITE-ProRule" id="PRU00500"/>
    </source>
</evidence>
<dbReference type="CDD" id="cd00191">
    <property type="entry name" value="TY"/>
    <property type="match status" value="1"/>
</dbReference>
<dbReference type="Gene3D" id="4.10.800.10">
    <property type="entry name" value="Thyroglobulin type-1"/>
    <property type="match status" value="1"/>
</dbReference>
<keyword evidence="6" id="KW-1185">Reference proteome</keyword>
<dbReference type="InterPro" id="IPR020901">
    <property type="entry name" value="Prtase_inh_Kunz-CS"/>
</dbReference>
<reference evidence="7" key="1">
    <citation type="submission" date="2022-11" db="UniProtKB">
        <authorList>
            <consortium name="WormBaseParasite"/>
        </authorList>
    </citation>
    <scope>IDENTIFICATION</scope>
</reference>
<feature type="transmembrane region" description="Helical" evidence="3">
    <location>
        <begin position="73"/>
        <end position="90"/>
    </location>
</feature>
<feature type="disulfide bond" evidence="2">
    <location>
        <begin position="121"/>
        <end position="128"/>
    </location>
</feature>
<evidence type="ECO:0000313" key="7">
    <source>
        <dbReference type="WBParaSite" id="jg9978"/>
    </source>
</evidence>
<dbReference type="Pfam" id="PF00014">
    <property type="entry name" value="Kunitz_BPTI"/>
    <property type="match status" value="1"/>
</dbReference>
<evidence type="ECO:0000256" key="3">
    <source>
        <dbReference type="SAM" id="Phobius"/>
    </source>
</evidence>
<evidence type="ECO:0000259" key="4">
    <source>
        <dbReference type="PROSITE" id="PS50279"/>
    </source>
</evidence>
<keyword evidence="3" id="KW-1133">Transmembrane helix</keyword>
<dbReference type="SUPFAM" id="SSF57610">
    <property type="entry name" value="Thyroglobulin type-1 domain"/>
    <property type="match status" value="1"/>
</dbReference>
<dbReference type="PROSITE" id="PS51162">
    <property type="entry name" value="THYROGLOBULIN_1_2"/>
    <property type="match status" value="1"/>
</dbReference>
<keyword evidence="3" id="KW-0472">Membrane</keyword>
<feature type="domain" description="BPTI/Kunitz inhibitor" evidence="4">
    <location>
        <begin position="175"/>
        <end position="228"/>
    </location>
</feature>
<evidence type="ECO:0000313" key="6">
    <source>
        <dbReference type="Proteomes" id="UP000887574"/>
    </source>
</evidence>
<keyword evidence="1 2" id="KW-1015">Disulfide bond</keyword>
<dbReference type="PROSITE" id="PS50279">
    <property type="entry name" value="BPTI_KUNITZ_2"/>
    <property type="match status" value="1"/>
</dbReference>
<dbReference type="SMART" id="SM00131">
    <property type="entry name" value="KU"/>
    <property type="match status" value="1"/>
</dbReference>
<sequence>MDSHSLGQRQADSFYSTLFAAKLAVTQAKQLVVVDRNYATSIPPYFYPFKYKNLNDCESVLHRSVASIFRMQQLFFFFLCVLFSIVIEVICIKEGPCTLGTHSSSRNLTCTENGYFELVQCPAGQNYCVCVDPSNGHEAISTRTTTNKHQICPANNDAKSEEPDFKELPVGSPACKLDKNAGKACSNSSARLQWYFDMDSFECLAFRHNGCGGNDNRFDSVSECWSTCKLADMGGCAGMRPAAKNQKGESIICSQAGNESAVGQCPTGYRCSMMAFFGICCHIETQELYKRNYQPVCENGKMPQKLTSGGVPMTLIGKNCEDQFCPANTVCHKKEVFAHCCSK</sequence>
<dbReference type="PANTHER" id="PTHR47248">
    <property type="entry name" value="PROTEIN CBG06772"/>
    <property type="match status" value="1"/>
</dbReference>
<dbReference type="InterPro" id="IPR036857">
    <property type="entry name" value="Thyroglobulin_1_sf"/>
</dbReference>
<dbReference type="WBParaSite" id="jg9978">
    <property type="protein sequence ID" value="jg9978"/>
    <property type="gene ID" value="jg9978"/>
</dbReference>
<protein>
    <submittedName>
        <fullName evidence="7">BPTI/Kunitz inhibitor domain-containing protein</fullName>
    </submittedName>
</protein>
<dbReference type="Gene3D" id="4.10.410.10">
    <property type="entry name" value="Pancreatic trypsin inhibitor Kunitz domain"/>
    <property type="match status" value="1"/>
</dbReference>
<dbReference type="AlphaFoldDB" id="A0A915EX68"/>
<proteinExistence type="predicted"/>
<dbReference type="PROSITE" id="PS00280">
    <property type="entry name" value="BPTI_KUNITZ_1"/>
    <property type="match status" value="1"/>
</dbReference>
<name>A0A915EX68_9BILA</name>
<evidence type="ECO:0000259" key="5">
    <source>
        <dbReference type="PROSITE" id="PS51162"/>
    </source>
</evidence>
<dbReference type="GO" id="GO:0004867">
    <property type="term" value="F:serine-type endopeptidase inhibitor activity"/>
    <property type="evidence" value="ECO:0007669"/>
    <property type="project" value="InterPro"/>
</dbReference>
<dbReference type="SMART" id="SM00211">
    <property type="entry name" value="TY"/>
    <property type="match status" value="1"/>
</dbReference>
<comment type="caution">
    <text evidence="2">Lacks conserved residue(s) required for the propagation of feature annotation.</text>
</comment>
<organism evidence="6 7">
    <name type="scientific">Ditylenchus dipsaci</name>
    <dbReference type="NCBI Taxonomy" id="166011"/>
    <lineage>
        <taxon>Eukaryota</taxon>
        <taxon>Metazoa</taxon>
        <taxon>Ecdysozoa</taxon>
        <taxon>Nematoda</taxon>
        <taxon>Chromadorea</taxon>
        <taxon>Rhabditida</taxon>
        <taxon>Tylenchina</taxon>
        <taxon>Tylenchomorpha</taxon>
        <taxon>Sphaerularioidea</taxon>
        <taxon>Anguinidae</taxon>
        <taxon>Anguininae</taxon>
        <taxon>Ditylenchus</taxon>
    </lineage>
</organism>
<accession>A0A915EX68</accession>
<dbReference type="Proteomes" id="UP000887574">
    <property type="component" value="Unplaced"/>
</dbReference>
<dbReference type="InterPro" id="IPR036880">
    <property type="entry name" value="Kunitz_BPTI_sf"/>
</dbReference>
<evidence type="ECO:0000256" key="1">
    <source>
        <dbReference type="ARBA" id="ARBA00023157"/>
    </source>
</evidence>
<dbReference type="PANTHER" id="PTHR47248:SF7">
    <property type="entry name" value="BPTI_KUNITZ INHIBITOR DOMAIN-CONTAINING PROTEIN"/>
    <property type="match status" value="1"/>
</dbReference>
<dbReference type="InterPro" id="IPR002223">
    <property type="entry name" value="Kunitz_BPTI"/>
</dbReference>
<dbReference type="Pfam" id="PF00086">
    <property type="entry name" value="Thyroglobulin_1"/>
    <property type="match status" value="1"/>
</dbReference>
<dbReference type="InterPro" id="IPR052861">
    <property type="entry name" value="BPTI/Kunitz_domain"/>
</dbReference>
<keyword evidence="3" id="KW-0812">Transmembrane</keyword>
<dbReference type="InterPro" id="IPR000716">
    <property type="entry name" value="Thyroglobulin_1"/>
</dbReference>
<dbReference type="SUPFAM" id="SSF57362">
    <property type="entry name" value="BPTI-like"/>
    <property type="match status" value="1"/>
</dbReference>